<dbReference type="KEGG" id="jre:109004425"/>
<dbReference type="AlphaFoldDB" id="A0A2I4G3M6"/>
<evidence type="ECO:0000259" key="6">
    <source>
        <dbReference type="Pfam" id="PF01764"/>
    </source>
</evidence>
<dbReference type="InterPro" id="IPR002921">
    <property type="entry name" value="Fungal_lipase-type"/>
</dbReference>
<organism evidence="7 8">
    <name type="scientific">Juglans regia</name>
    <name type="common">English walnut</name>
    <dbReference type="NCBI Taxonomy" id="51240"/>
    <lineage>
        <taxon>Eukaryota</taxon>
        <taxon>Viridiplantae</taxon>
        <taxon>Streptophyta</taxon>
        <taxon>Embryophyta</taxon>
        <taxon>Tracheophyta</taxon>
        <taxon>Spermatophyta</taxon>
        <taxon>Magnoliopsida</taxon>
        <taxon>eudicotyledons</taxon>
        <taxon>Gunneridae</taxon>
        <taxon>Pentapetalae</taxon>
        <taxon>rosids</taxon>
        <taxon>fabids</taxon>
        <taxon>Fagales</taxon>
        <taxon>Juglandaceae</taxon>
        <taxon>Juglans</taxon>
    </lineage>
</organism>
<evidence type="ECO:0000256" key="1">
    <source>
        <dbReference type="ARBA" id="ARBA00010701"/>
    </source>
</evidence>
<accession>A0A2I4G3M6</accession>
<evidence type="ECO:0000256" key="5">
    <source>
        <dbReference type="RuleBase" id="RU367093"/>
    </source>
</evidence>
<reference evidence="8" key="1">
    <citation type="submission" date="2025-08" db="UniProtKB">
        <authorList>
            <consortium name="RefSeq"/>
        </authorList>
    </citation>
    <scope>IDENTIFICATION</scope>
    <source>
        <tissue evidence="8">Leaves</tissue>
    </source>
</reference>
<dbReference type="FunCoup" id="A0A2I4G3M6">
    <property type="interactions" value="96"/>
</dbReference>
<comment type="function">
    <text evidence="5">Acylhydrolase that catalyzes the hydrolysis of phospholipids at the sn-1 position.</text>
</comment>
<dbReference type="RefSeq" id="XP_018838509.1">
    <property type="nucleotide sequence ID" value="XM_018982964.2"/>
</dbReference>
<evidence type="ECO:0000313" key="7">
    <source>
        <dbReference type="Proteomes" id="UP000235220"/>
    </source>
</evidence>
<sequence length="428" mass="48143">MKSLISQAVSIKHAIGVILTRWFGLKKKMGSIAKNWKSLSGKNNWEGLLDPLDIDLRRYLIHYGEMAQATYDAFDTEKVSRFAGSSRYAKKDFFSKVSLEKGNPFKYNVTKFLYATSEIDVPDSFIIKSLSREAWSKESNWLGYVAVATDEGKALLGRRDIVIAWRGTVQTLEWINDLEFILVSASKILGAEGDPKVHHGWYSIYTSDDPRSSFNKTSARNQVLGEIRRLLEEFKNEEISITITGHSLGAAIATLNAVDIVANGFNKPKDQRKVACPVTAIVFASPRVGDSNFKKVFSGYKDRLRVLRVRNSPDLVPSYPLIGYSDVGEELKIDTRNSNYLKSPGNLSTWHNLEGYLHGVAGTDGSILGRFKLVVHRDIALVNKTMDALKDEYLVPTSWRCVQNKGMVQQADGSWKMMDHEEEDFNPN</sequence>
<protein>
    <recommendedName>
        <fullName evidence="5">Phospholipase A1</fullName>
        <ecNumber evidence="5">3.1.1.-</ecNumber>
    </recommendedName>
</protein>
<dbReference type="Gene3D" id="3.40.50.1820">
    <property type="entry name" value="alpha/beta hydrolase"/>
    <property type="match status" value="1"/>
</dbReference>
<proteinExistence type="inferred from homology"/>
<keyword evidence="4 5" id="KW-0443">Lipid metabolism</keyword>
<dbReference type="GO" id="GO:0005737">
    <property type="term" value="C:cytoplasm"/>
    <property type="evidence" value="ECO:0007669"/>
    <property type="project" value="UniProtKB-ARBA"/>
</dbReference>
<name>A0A2I4G3M6_JUGRE</name>
<dbReference type="PANTHER" id="PTHR31828">
    <property type="entry name" value="PHOSPHOLIPASE A1-IIGAMMA"/>
    <property type="match status" value="1"/>
</dbReference>
<dbReference type="SUPFAM" id="SSF53474">
    <property type="entry name" value="alpha/beta-Hydrolases"/>
    <property type="match status" value="1"/>
</dbReference>
<evidence type="ECO:0000256" key="4">
    <source>
        <dbReference type="ARBA" id="ARBA00023098"/>
    </source>
</evidence>
<dbReference type="GO" id="GO:0016042">
    <property type="term" value="P:lipid catabolic process"/>
    <property type="evidence" value="ECO:0007669"/>
    <property type="project" value="UniProtKB-UniRule"/>
</dbReference>
<dbReference type="Gramene" id="Jr03_08260_p1">
    <property type="protein sequence ID" value="cds.Jr03_08260_p1"/>
    <property type="gene ID" value="Jr03_08260"/>
</dbReference>
<dbReference type="PANTHER" id="PTHR31828:SF1">
    <property type="entry name" value="PHOSPHOLIPASE A1-IIGAMMA"/>
    <property type="match status" value="1"/>
</dbReference>
<dbReference type="Pfam" id="PF01764">
    <property type="entry name" value="Lipase_3"/>
    <property type="match status" value="1"/>
</dbReference>
<dbReference type="InterPro" id="IPR033556">
    <property type="entry name" value="PLA"/>
</dbReference>
<comment type="similarity">
    <text evidence="1 5">Belongs to the AB hydrolase superfamily. Lipase family.</text>
</comment>
<evidence type="ECO:0000313" key="8">
    <source>
        <dbReference type="RefSeq" id="XP_018838509.1"/>
    </source>
</evidence>
<feature type="domain" description="Fungal lipase-type" evidence="6">
    <location>
        <begin position="162"/>
        <end position="322"/>
    </location>
</feature>
<keyword evidence="2 5" id="KW-0378">Hydrolase</keyword>
<dbReference type="OrthoDB" id="438440at2759"/>
<evidence type="ECO:0000256" key="3">
    <source>
        <dbReference type="ARBA" id="ARBA00022963"/>
    </source>
</evidence>
<dbReference type="FunFam" id="3.40.50.1820:FF:000065">
    <property type="entry name" value="Phospholipase A1-II 3"/>
    <property type="match status" value="1"/>
</dbReference>
<dbReference type="GeneID" id="109004425"/>
<gene>
    <name evidence="8" type="primary">LOC109004425</name>
</gene>
<dbReference type="Proteomes" id="UP000235220">
    <property type="component" value="Chromosome 3"/>
</dbReference>
<evidence type="ECO:0000256" key="2">
    <source>
        <dbReference type="ARBA" id="ARBA00022801"/>
    </source>
</evidence>
<dbReference type="GO" id="GO:0008970">
    <property type="term" value="F:phospholipase A1 activity"/>
    <property type="evidence" value="ECO:0007669"/>
    <property type="project" value="UniProtKB-UniRule"/>
</dbReference>
<keyword evidence="3 5" id="KW-0442">Lipid degradation</keyword>
<dbReference type="CDD" id="cd00519">
    <property type="entry name" value="Lipase_3"/>
    <property type="match status" value="1"/>
</dbReference>
<dbReference type="EC" id="3.1.1.-" evidence="5"/>
<keyword evidence="7" id="KW-1185">Reference proteome</keyword>
<dbReference type="InterPro" id="IPR029058">
    <property type="entry name" value="AB_hydrolase_fold"/>
</dbReference>